<evidence type="ECO:0000256" key="1">
    <source>
        <dbReference type="ARBA" id="ARBA00022801"/>
    </source>
</evidence>
<feature type="domain" description="CN hydrolase" evidence="2">
    <location>
        <begin position="4"/>
        <end position="266"/>
    </location>
</feature>
<dbReference type="PROSITE" id="PS50263">
    <property type="entry name" value="CN_HYDROLASE"/>
    <property type="match status" value="1"/>
</dbReference>
<sequence>MTKLKTAGIQIAPLPVAAGSGPQHLTDTLRRAAELIGMAVDNDVKIVCLPQLFNLPWFPADIPKGKDDEKFGLAETEDGPTITRMRGVAKEHGIVIIAPIFERAPATDSGSDDEFFSTAFVIGTEGELIGKYRKVHIPQLPLWEERSYFMPGDLGFPVFDTPFGKIGVQLCWDVFFPECARIMALNGASVIFAPTAAAFDHSCLKWERAVSASAHANGVFIFRVNRVGSEEKQDFYGGSFCMRPDGEFLSRPAGSSEGVVLAEMDLSEIESVRNIWEFLKTRRPDAYEGLIKE</sequence>
<dbReference type="AlphaFoldDB" id="A0A3B0VV45"/>
<dbReference type="InterPro" id="IPR003010">
    <property type="entry name" value="C-N_Hydrolase"/>
</dbReference>
<dbReference type="Pfam" id="PF00795">
    <property type="entry name" value="CN_hydrolase"/>
    <property type="match status" value="1"/>
</dbReference>
<dbReference type="InterPro" id="IPR036526">
    <property type="entry name" value="C-N_Hydrolase_sf"/>
</dbReference>
<evidence type="ECO:0000313" key="3">
    <source>
        <dbReference type="EMBL" id="VAW36166.1"/>
    </source>
</evidence>
<dbReference type="EMBL" id="UOEZ01000037">
    <property type="protein sequence ID" value="VAW36166.1"/>
    <property type="molecule type" value="Genomic_DNA"/>
</dbReference>
<dbReference type="GO" id="GO:0050126">
    <property type="term" value="F:N-carbamoylputrescine amidase activity"/>
    <property type="evidence" value="ECO:0007669"/>
    <property type="project" value="UniProtKB-EC"/>
</dbReference>
<gene>
    <name evidence="3" type="ORF">MNBD_DELTA02-1103</name>
</gene>
<dbReference type="PANTHER" id="PTHR43674">
    <property type="entry name" value="NITRILASE C965.09-RELATED"/>
    <property type="match status" value="1"/>
</dbReference>
<dbReference type="InterPro" id="IPR050345">
    <property type="entry name" value="Aliph_Amidase/BUP"/>
</dbReference>
<proteinExistence type="predicted"/>
<dbReference type="Gene3D" id="3.60.110.10">
    <property type="entry name" value="Carbon-nitrogen hydrolase"/>
    <property type="match status" value="1"/>
</dbReference>
<keyword evidence="1 3" id="KW-0378">Hydrolase</keyword>
<name>A0A3B0VV45_9ZZZZ</name>
<accession>A0A3B0VV45</accession>
<dbReference type="PANTHER" id="PTHR43674:SF2">
    <property type="entry name" value="BETA-UREIDOPROPIONASE"/>
    <property type="match status" value="1"/>
</dbReference>
<reference evidence="3" key="1">
    <citation type="submission" date="2018-06" db="EMBL/GenBank/DDBJ databases">
        <authorList>
            <person name="Zhirakovskaya E."/>
        </authorList>
    </citation>
    <scope>NUCLEOTIDE SEQUENCE</scope>
</reference>
<organism evidence="3">
    <name type="scientific">hydrothermal vent metagenome</name>
    <dbReference type="NCBI Taxonomy" id="652676"/>
    <lineage>
        <taxon>unclassified sequences</taxon>
        <taxon>metagenomes</taxon>
        <taxon>ecological metagenomes</taxon>
    </lineage>
</organism>
<dbReference type="SUPFAM" id="SSF56317">
    <property type="entry name" value="Carbon-nitrogen hydrolase"/>
    <property type="match status" value="1"/>
</dbReference>
<dbReference type="EC" id="3.5.1.53" evidence="3"/>
<evidence type="ECO:0000259" key="2">
    <source>
        <dbReference type="PROSITE" id="PS50263"/>
    </source>
</evidence>
<protein>
    <submittedName>
        <fullName evidence="3">N-carbamoylputrescine amidase</fullName>
        <ecNumber evidence="3">3.5.1.53</ecNumber>
    </submittedName>
</protein>